<keyword evidence="1" id="KW-0813">Transport</keyword>
<reference evidence="5 6" key="1">
    <citation type="submission" date="2020-03" db="EMBL/GenBank/DDBJ databases">
        <title>Genomic Encyclopedia of Type Strains, Phase IV (KMG-IV): sequencing the most valuable type-strain genomes for metagenomic binning, comparative biology and taxonomic classification.</title>
        <authorList>
            <person name="Goeker M."/>
        </authorList>
    </citation>
    <scope>NUCLEOTIDE SEQUENCE [LARGE SCALE GENOMIC DNA]</scope>
    <source>
        <strain evidence="5 6">DSM 29762</strain>
    </source>
</reference>
<proteinExistence type="predicted"/>
<dbReference type="InterPro" id="IPR003593">
    <property type="entry name" value="AAA+_ATPase"/>
</dbReference>
<dbReference type="Gene3D" id="3.40.50.300">
    <property type="entry name" value="P-loop containing nucleotide triphosphate hydrolases"/>
    <property type="match status" value="1"/>
</dbReference>
<dbReference type="InterPro" id="IPR017871">
    <property type="entry name" value="ABC_transporter-like_CS"/>
</dbReference>
<dbReference type="GO" id="GO:0016887">
    <property type="term" value="F:ATP hydrolysis activity"/>
    <property type="evidence" value="ECO:0007669"/>
    <property type="project" value="InterPro"/>
</dbReference>
<dbReference type="InterPro" id="IPR003439">
    <property type="entry name" value="ABC_transporter-like_ATP-bd"/>
</dbReference>
<comment type="caution">
    <text evidence="5">The sequence shown here is derived from an EMBL/GenBank/DDBJ whole genome shotgun (WGS) entry which is preliminary data.</text>
</comment>
<gene>
    <name evidence="5" type="ORF">GGR42_001867</name>
</gene>
<name>A0A846R0F9_9FLAO</name>
<evidence type="ECO:0000313" key="5">
    <source>
        <dbReference type="EMBL" id="NJB71405.1"/>
    </source>
</evidence>
<feature type="domain" description="ABC transporter" evidence="4">
    <location>
        <begin position="2"/>
        <end position="234"/>
    </location>
</feature>
<evidence type="ECO:0000313" key="6">
    <source>
        <dbReference type="Proteomes" id="UP000590442"/>
    </source>
</evidence>
<dbReference type="SMART" id="SM00382">
    <property type="entry name" value="AAA"/>
    <property type="match status" value="1"/>
</dbReference>
<dbReference type="PROSITE" id="PS50893">
    <property type="entry name" value="ABC_TRANSPORTER_2"/>
    <property type="match status" value="1"/>
</dbReference>
<evidence type="ECO:0000259" key="4">
    <source>
        <dbReference type="PROSITE" id="PS50893"/>
    </source>
</evidence>
<evidence type="ECO:0000256" key="2">
    <source>
        <dbReference type="ARBA" id="ARBA00022741"/>
    </source>
</evidence>
<dbReference type="PANTHER" id="PTHR42781:SF4">
    <property type="entry name" value="SPERMIDINE_PUTRESCINE IMPORT ATP-BINDING PROTEIN POTA"/>
    <property type="match status" value="1"/>
</dbReference>
<dbReference type="AlphaFoldDB" id="A0A846R0F9"/>
<keyword evidence="2" id="KW-0547">Nucleotide-binding</keyword>
<keyword evidence="3" id="KW-0067">ATP-binding</keyword>
<protein>
    <submittedName>
        <fullName evidence="5">ABC-type sulfate/molybdate transport systems ATPase subunit</fullName>
    </submittedName>
</protein>
<evidence type="ECO:0000256" key="1">
    <source>
        <dbReference type="ARBA" id="ARBA00022448"/>
    </source>
</evidence>
<dbReference type="InterPro" id="IPR050093">
    <property type="entry name" value="ABC_SmlMolc_Importer"/>
</dbReference>
<dbReference type="PROSITE" id="PS00211">
    <property type="entry name" value="ABC_TRANSPORTER_1"/>
    <property type="match status" value="1"/>
</dbReference>
<sequence length="327" mass="37292">MLKVDITSFSYDDFPVLKDVIFKIKRGEHVSIIGESGCGKSTLLKIIYGLLHVEKGEVFWEDTQVMGPNYNLVPGEPYMKYLSQDFDLMPFITVSENVSQFLSVFEPEELKKRTAELLEMIEMTPFANTKVKNLSGGQQQRVALARVLAQEPKVLLLDEPFGHIDNFRKNSLRRNLFAYLKKQGITVLTATHDHNDILPYADRIIVLKDNSIIADGTPENVYQNPKEIYVASLFGEASLIPIQLIKPYAELSKSILVYPQEFKVSDSSGLKVWVKHSYFKGSHYMVEGKMNENDVVYFNSNKVLKPETEVFLNVSIETINLRLKDNN</sequence>
<dbReference type="Proteomes" id="UP000590442">
    <property type="component" value="Unassembled WGS sequence"/>
</dbReference>
<dbReference type="EMBL" id="JAATJJ010000001">
    <property type="protein sequence ID" value="NJB71405.1"/>
    <property type="molecule type" value="Genomic_DNA"/>
</dbReference>
<dbReference type="GO" id="GO:0005524">
    <property type="term" value="F:ATP binding"/>
    <property type="evidence" value="ECO:0007669"/>
    <property type="project" value="UniProtKB-KW"/>
</dbReference>
<dbReference type="PANTHER" id="PTHR42781">
    <property type="entry name" value="SPERMIDINE/PUTRESCINE IMPORT ATP-BINDING PROTEIN POTA"/>
    <property type="match status" value="1"/>
</dbReference>
<organism evidence="5 6">
    <name type="scientific">Saonia flava</name>
    <dbReference type="NCBI Taxonomy" id="523696"/>
    <lineage>
        <taxon>Bacteria</taxon>
        <taxon>Pseudomonadati</taxon>
        <taxon>Bacteroidota</taxon>
        <taxon>Flavobacteriia</taxon>
        <taxon>Flavobacteriales</taxon>
        <taxon>Flavobacteriaceae</taxon>
        <taxon>Saonia</taxon>
    </lineage>
</organism>
<evidence type="ECO:0000256" key="3">
    <source>
        <dbReference type="ARBA" id="ARBA00022840"/>
    </source>
</evidence>
<keyword evidence="6" id="KW-1185">Reference proteome</keyword>
<dbReference type="RefSeq" id="WP_167963150.1">
    <property type="nucleotide sequence ID" value="NZ_JAATJJ010000001.1"/>
</dbReference>
<dbReference type="InterPro" id="IPR027417">
    <property type="entry name" value="P-loop_NTPase"/>
</dbReference>
<dbReference type="SUPFAM" id="SSF52540">
    <property type="entry name" value="P-loop containing nucleoside triphosphate hydrolases"/>
    <property type="match status" value="1"/>
</dbReference>
<dbReference type="Pfam" id="PF00005">
    <property type="entry name" value="ABC_tran"/>
    <property type="match status" value="1"/>
</dbReference>
<accession>A0A846R0F9</accession>